<dbReference type="Proteomes" id="UP001162162">
    <property type="component" value="Unassembled WGS sequence"/>
</dbReference>
<evidence type="ECO:0000256" key="1">
    <source>
        <dbReference type="SAM" id="MobiDB-lite"/>
    </source>
</evidence>
<gene>
    <name evidence="3" type="ORF">NQ318_006783</name>
</gene>
<feature type="region of interest" description="Disordered" evidence="1">
    <location>
        <begin position="281"/>
        <end position="300"/>
    </location>
</feature>
<comment type="caution">
    <text evidence="3">The sequence shown here is derived from an EMBL/GenBank/DDBJ whole genome shotgun (WGS) entry which is preliminary data.</text>
</comment>
<evidence type="ECO:0000256" key="2">
    <source>
        <dbReference type="SAM" id="SignalP"/>
    </source>
</evidence>
<dbReference type="Pfam" id="PF16061">
    <property type="entry name" value="DUF4803"/>
    <property type="match status" value="1"/>
</dbReference>
<dbReference type="PANTHER" id="PTHR47890">
    <property type="entry name" value="LD24308P"/>
    <property type="match status" value="1"/>
</dbReference>
<name>A0AAV8Y7G9_9CUCU</name>
<sequence>MSQTRGLFVFLIAMSAGCLVRDCSALGLGETLDILKVAKDVVGTIAKAWNILDQYADFSKIPTLLQDRTESRLFGRIGNITAQLDNLAQQVDTVGTATIAMVLQNLPDQVRIELRLNDLLDYMTTMNGTYKHLKNYVKEKRSVERWTLEDFSKHAVSHDSSSVSNLVERIHAFIVPNGRGIGIRNMGLLKLLKKYLEVILPKRHSLHETDTKTGQTVPLKLLKNSYKIHLEIYGNAKLMKRLRDFYKVTYIMKLISIPRAGVQKTVENIYTKVPRKVKRAPAPKNAFAKDKGDATEKLETSPESGRRYEYIEYENGRVLGRKQGCTRGTTKVDSWSRWLIWHCSFCFCLCDEQGKHSDRYFNMRPTIADTANNRVVTGLRFVKKNRIIHLQIQEGDGQDYHILSSEKLAIDLDDLEADEGSIFTGVRFKEIGSHLNFEIFTTKFDFDTGKLLNPTSTSIWKDNPNTDSSIENPRTKVRLSHPDIPIRSSSPSIPTSKSDQYVEFTHSDIDRDVAQTTVPFLDAQKVESLQAVPLSGAGIFHKGRSNSGGFIAPKIITYDFSKHLKTAFPSE</sequence>
<protein>
    <submittedName>
        <fullName evidence="3">Uncharacterized protein</fullName>
    </submittedName>
</protein>
<evidence type="ECO:0000313" key="4">
    <source>
        <dbReference type="Proteomes" id="UP001162162"/>
    </source>
</evidence>
<dbReference type="PANTHER" id="PTHR47890:SF1">
    <property type="entry name" value="LD24308P"/>
    <property type="match status" value="1"/>
</dbReference>
<dbReference type="PROSITE" id="PS51257">
    <property type="entry name" value="PROKAR_LIPOPROTEIN"/>
    <property type="match status" value="1"/>
</dbReference>
<feature type="compositionally biased region" description="Basic and acidic residues" evidence="1">
    <location>
        <begin position="287"/>
        <end position="300"/>
    </location>
</feature>
<dbReference type="EMBL" id="JAPWTK010000174">
    <property type="protein sequence ID" value="KAJ8946873.1"/>
    <property type="molecule type" value="Genomic_DNA"/>
</dbReference>
<reference evidence="3" key="1">
    <citation type="journal article" date="2023" name="Insect Mol. Biol.">
        <title>Genome sequencing provides insights into the evolution of gene families encoding plant cell wall-degrading enzymes in longhorned beetles.</title>
        <authorList>
            <person name="Shin N.R."/>
            <person name="Okamura Y."/>
            <person name="Kirsch R."/>
            <person name="Pauchet Y."/>
        </authorList>
    </citation>
    <scope>NUCLEOTIDE SEQUENCE</scope>
    <source>
        <strain evidence="3">AMC_N1</strain>
    </source>
</reference>
<organism evidence="3 4">
    <name type="scientific">Aromia moschata</name>
    <dbReference type="NCBI Taxonomy" id="1265417"/>
    <lineage>
        <taxon>Eukaryota</taxon>
        <taxon>Metazoa</taxon>
        <taxon>Ecdysozoa</taxon>
        <taxon>Arthropoda</taxon>
        <taxon>Hexapoda</taxon>
        <taxon>Insecta</taxon>
        <taxon>Pterygota</taxon>
        <taxon>Neoptera</taxon>
        <taxon>Endopterygota</taxon>
        <taxon>Coleoptera</taxon>
        <taxon>Polyphaga</taxon>
        <taxon>Cucujiformia</taxon>
        <taxon>Chrysomeloidea</taxon>
        <taxon>Cerambycidae</taxon>
        <taxon>Cerambycinae</taxon>
        <taxon>Callichromatini</taxon>
        <taxon>Aromia</taxon>
    </lineage>
</organism>
<keyword evidence="4" id="KW-1185">Reference proteome</keyword>
<proteinExistence type="predicted"/>
<evidence type="ECO:0000313" key="3">
    <source>
        <dbReference type="EMBL" id="KAJ8946873.1"/>
    </source>
</evidence>
<feature type="signal peptide" evidence="2">
    <location>
        <begin position="1"/>
        <end position="25"/>
    </location>
</feature>
<dbReference type="AlphaFoldDB" id="A0AAV8Y7G9"/>
<keyword evidence="2" id="KW-0732">Signal</keyword>
<dbReference type="InterPro" id="IPR032062">
    <property type="entry name" value="DUF4803"/>
</dbReference>
<feature type="chain" id="PRO_5043698404" evidence="2">
    <location>
        <begin position="26"/>
        <end position="571"/>
    </location>
</feature>
<accession>A0AAV8Y7G9</accession>